<dbReference type="CDD" id="cd13971">
    <property type="entry name" value="ADCK2-like"/>
    <property type="match status" value="1"/>
</dbReference>
<dbReference type="InterPro" id="IPR011009">
    <property type="entry name" value="Kinase-like_dom_sf"/>
</dbReference>
<dbReference type="Pfam" id="PF03109">
    <property type="entry name" value="ABC1"/>
    <property type="match status" value="1"/>
</dbReference>
<comment type="similarity">
    <text evidence="1">Belongs to the protein kinase superfamily. ADCK protein kinase family.</text>
</comment>
<gene>
    <name evidence="3" type="ORF">IE077_000436</name>
</gene>
<reference evidence="3 4" key="1">
    <citation type="journal article" date="2020" name="bioRxiv">
        <title>Metabolic contributions of an alphaproteobacterial endosymbiont in the apicomplexan Cardiosporidium cionae.</title>
        <authorList>
            <person name="Hunter E.S."/>
            <person name="Paight C.J."/>
            <person name="Lane C.E."/>
        </authorList>
    </citation>
    <scope>NUCLEOTIDE SEQUENCE [LARGE SCALE GENOMIC DNA]</scope>
    <source>
        <strain evidence="3">ESH_2018</strain>
    </source>
</reference>
<dbReference type="PANTHER" id="PTHR45890:SF1">
    <property type="entry name" value="AARF DOMAIN CONTAINING KINASE 2"/>
    <property type="match status" value="1"/>
</dbReference>
<comment type="caution">
    <text evidence="3">The sequence shown here is derived from an EMBL/GenBank/DDBJ whole genome shotgun (WGS) entry which is preliminary data.</text>
</comment>
<evidence type="ECO:0000313" key="3">
    <source>
        <dbReference type="EMBL" id="KAF8820656.1"/>
    </source>
</evidence>
<dbReference type="PANTHER" id="PTHR45890">
    <property type="entry name" value="AARF DOMAIN CONTAINING KINASE 2 (PREDICTED)"/>
    <property type="match status" value="1"/>
</dbReference>
<sequence>MPSLLKSCAIQNRLSNDTVFTSSKENAALPKFTCILPLPFFQQISEDPTSSTKSNEESSVFALTKSTVGESMHCEAWNGHCKRENAPSRSGTALSNILYKPFSTLWRFAAALKPSTPSTECHSVLLGNIKKNRTDETPCTKLFRISDLISYNIDPILSTVNDWLKLIRRTLICIVKSTQIFASCIPLLAILPLTSIKANPFQAQLAEASWNYFFWIVELCGPTCIKFLQWAATRVDLFPEEFCVRCSRFHYHGTQHPYPFTVWQLEQSFGKGWQEFLSFDPRPIGSGCIAQVYRGHILSEDKQKEQVVAIKVRHPNVPEYVEIEFLFLKFVGKILSKLPCFQWVAVEDSVNEFCEVMKSQLDLRAEADKMIKFKRNFDSGTGLQRIIAQKGGIVAFPSPFLQFCTPEVMISTFEEGLHLGDWLRKASENFSDERIPSNVKCTKGSSYQREDTISPEDRTSFEKFRKNIGYAGMIAFLKMLFIDNFVHMDLHPGNILLRFPKDQKHDFELIFLDCGLTISLDKNEQKNFLNLFSAIFHGDGRVAGNLLVQHAKRQNCPDADAFCAEVADVISCYNQKKMRKQKFEKIFVVDILYRTLLLSRQYQVELDSKFVAVLSAILVLDGVGHQLDPHLDILLSAIPFRSLLFP</sequence>
<keyword evidence="4" id="KW-1185">Reference proteome</keyword>
<dbReference type="EMBL" id="JADAQX010000333">
    <property type="protein sequence ID" value="KAF8820656.1"/>
    <property type="molecule type" value="Genomic_DNA"/>
</dbReference>
<dbReference type="InterPro" id="IPR052402">
    <property type="entry name" value="ADCK_kinase"/>
</dbReference>
<accession>A0ABQ7J9G6</accession>
<dbReference type="Proteomes" id="UP000823046">
    <property type="component" value="Unassembled WGS sequence"/>
</dbReference>
<name>A0ABQ7J9G6_9APIC</name>
<evidence type="ECO:0000259" key="2">
    <source>
        <dbReference type="Pfam" id="PF03109"/>
    </source>
</evidence>
<proteinExistence type="inferred from homology"/>
<dbReference type="InterPro" id="IPR004147">
    <property type="entry name" value="ABC1_dom"/>
</dbReference>
<dbReference type="SUPFAM" id="SSF56112">
    <property type="entry name" value="Protein kinase-like (PK-like)"/>
    <property type="match status" value="1"/>
</dbReference>
<evidence type="ECO:0000313" key="4">
    <source>
        <dbReference type="Proteomes" id="UP000823046"/>
    </source>
</evidence>
<organism evidence="3 4">
    <name type="scientific">Cardiosporidium cionae</name>
    <dbReference type="NCBI Taxonomy" id="476202"/>
    <lineage>
        <taxon>Eukaryota</taxon>
        <taxon>Sar</taxon>
        <taxon>Alveolata</taxon>
        <taxon>Apicomplexa</taxon>
        <taxon>Aconoidasida</taxon>
        <taxon>Nephromycida</taxon>
        <taxon>Cardiosporidium</taxon>
    </lineage>
</organism>
<protein>
    <submittedName>
        <fullName evidence="3">ABC1 family protein</fullName>
    </submittedName>
</protein>
<evidence type="ECO:0000256" key="1">
    <source>
        <dbReference type="ARBA" id="ARBA00009670"/>
    </source>
</evidence>
<dbReference type="InterPro" id="IPR044095">
    <property type="entry name" value="ADCK2_dom"/>
</dbReference>
<feature type="domain" description="ABC1 atypical kinase-like" evidence="2">
    <location>
        <begin position="265"/>
        <end position="540"/>
    </location>
</feature>